<dbReference type="EMBL" id="CATQJA010000095">
    <property type="protein sequence ID" value="CAJ0557759.1"/>
    <property type="molecule type" value="Genomic_DNA"/>
</dbReference>
<feature type="non-terminal residue" evidence="1">
    <location>
        <position position="208"/>
    </location>
</feature>
<evidence type="ECO:0000313" key="2">
    <source>
        <dbReference type="Proteomes" id="UP001177023"/>
    </source>
</evidence>
<proteinExistence type="predicted"/>
<dbReference type="AlphaFoldDB" id="A0AA36C4U0"/>
<sequence length="208" mass="24249">MICASKKNKKKEVPGVARHPHAKEHLKELITTSNGGRLDEYDEFWPVRYSRMKFYGADVPPETPKKRQVRQICIFIDTPTRSILASIEPEPIFGNPKRRAKFCKPLWENRNMAFGLTRRLAGAWQTRHIIANKQMLAVSTQIQFNSTIRRNPEMILYYDFGILEDLGSAEFGCRHRNESQWDFIFDSSPLQWPYFQGCSPAIQIREKS</sequence>
<protein>
    <submittedName>
        <fullName evidence="1">Uncharacterized protein</fullName>
    </submittedName>
</protein>
<organism evidence="1 2">
    <name type="scientific">Mesorhabditis spiculigera</name>
    <dbReference type="NCBI Taxonomy" id="96644"/>
    <lineage>
        <taxon>Eukaryota</taxon>
        <taxon>Metazoa</taxon>
        <taxon>Ecdysozoa</taxon>
        <taxon>Nematoda</taxon>
        <taxon>Chromadorea</taxon>
        <taxon>Rhabditida</taxon>
        <taxon>Rhabditina</taxon>
        <taxon>Rhabditomorpha</taxon>
        <taxon>Rhabditoidea</taxon>
        <taxon>Rhabditidae</taxon>
        <taxon>Mesorhabditinae</taxon>
        <taxon>Mesorhabditis</taxon>
    </lineage>
</organism>
<reference evidence="1" key="1">
    <citation type="submission" date="2023-06" db="EMBL/GenBank/DDBJ databases">
        <authorList>
            <person name="Delattre M."/>
        </authorList>
    </citation>
    <scope>NUCLEOTIDE SEQUENCE</scope>
    <source>
        <strain evidence="1">AF72</strain>
    </source>
</reference>
<keyword evidence="2" id="KW-1185">Reference proteome</keyword>
<dbReference type="Proteomes" id="UP001177023">
    <property type="component" value="Unassembled WGS sequence"/>
</dbReference>
<accession>A0AA36C4U0</accession>
<evidence type="ECO:0000313" key="1">
    <source>
        <dbReference type="EMBL" id="CAJ0557759.1"/>
    </source>
</evidence>
<gene>
    <name evidence="1" type="ORF">MSPICULIGERA_LOCUS517</name>
</gene>
<name>A0AA36C4U0_9BILA</name>
<comment type="caution">
    <text evidence="1">The sequence shown here is derived from an EMBL/GenBank/DDBJ whole genome shotgun (WGS) entry which is preliminary data.</text>
</comment>